<dbReference type="RefSeq" id="WP_311706393.1">
    <property type="nucleotide sequence ID" value="NZ_JAVREL010000013.1"/>
</dbReference>
<name>A0ABU2MVZ6_9ACTN</name>
<feature type="domain" description="Co-chaperone DjlA N-terminal" evidence="1">
    <location>
        <begin position="150"/>
        <end position="204"/>
    </location>
</feature>
<dbReference type="InterPro" id="IPR007791">
    <property type="entry name" value="DjlA_N"/>
</dbReference>
<comment type="caution">
    <text evidence="2">The sequence shown here is derived from an EMBL/GenBank/DDBJ whole genome shotgun (WGS) entry which is preliminary data.</text>
</comment>
<evidence type="ECO:0000313" key="2">
    <source>
        <dbReference type="EMBL" id="MDT0345269.1"/>
    </source>
</evidence>
<sequence length="211" mass="22216">MVHSRLAGVRTVWRVEDDGDFFCAACGGDRCYQRLGGRRRLTVLGLPVLPRGAAEPVVQCVSCRGRFPLGALDRPTTTRLTALLRDGVHTIALALLAAGGGDSPVARRTAVEVVRSAGFTDCTEERLLTLQAALGAGSLPALDREVRDTLAALTPHLAAPGRESLLLRGARIALADGPYHAGERAMLTAVGEALHLPPADTERLLAEALSA</sequence>
<proteinExistence type="predicted"/>
<keyword evidence="3" id="KW-1185">Reference proteome</keyword>
<accession>A0ABU2MVZ6</accession>
<dbReference type="InterPro" id="IPR029024">
    <property type="entry name" value="TerB-like"/>
</dbReference>
<evidence type="ECO:0000259" key="1">
    <source>
        <dbReference type="Pfam" id="PF05099"/>
    </source>
</evidence>
<dbReference type="Pfam" id="PF05099">
    <property type="entry name" value="TerB"/>
    <property type="match status" value="1"/>
</dbReference>
<reference evidence="3" key="1">
    <citation type="submission" date="2023-07" db="EMBL/GenBank/DDBJ databases">
        <title>30 novel species of actinomycetes from the DSMZ collection.</title>
        <authorList>
            <person name="Nouioui I."/>
        </authorList>
    </citation>
    <scope>NUCLEOTIDE SEQUENCE [LARGE SCALE GENOMIC DNA]</scope>
    <source>
        <strain evidence="3">DSM 44938</strain>
    </source>
</reference>
<gene>
    <name evidence="2" type="ORF">RM590_22070</name>
</gene>
<dbReference type="SUPFAM" id="SSF158682">
    <property type="entry name" value="TerB-like"/>
    <property type="match status" value="1"/>
</dbReference>
<evidence type="ECO:0000313" key="3">
    <source>
        <dbReference type="Proteomes" id="UP001183246"/>
    </source>
</evidence>
<protein>
    <submittedName>
        <fullName evidence="2">TerB family tellurite resistance protein</fullName>
    </submittedName>
</protein>
<dbReference type="EMBL" id="JAVREL010000013">
    <property type="protein sequence ID" value="MDT0345269.1"/>
    <property type="molecule type" value="Genomic_DNA"/>
</dbReference>
<dbReference type="Gene3D" id="1.10.3680.10">
    <property type="entry name" value="TerB-like"/>
    <property type="match status" value="1"/>
</dbReference>
<dbReference type="Proteomes" id="UP001183246">
    <property type="component" value="Unassembled WGS sequence"/>
</dbReference>
<organism evidence="2 3">
    <name type="scientific">Streptomyces litchfieldiae</name>
    <dbReference type="NCBI Taxonomy" id="3075543"/>
    <lineage>
        <taxon>Bacteria</taxon>
        <taxon>Bacillati</taxon>
        <taxon>Actinomycetota</taxon>
        <taxon>Actinomycetes</taxon>
        <taxon>Kitasatosporales</taxon>
        <taxon>Streptomycetaceae</taxon>
        <taxon>Streptomyces</taxon>
    </lineage>
</organism>